<evidence type="ECO:0000313" key="4">
    <source>
        <dbReference type="EMBL" id="QDS89583.1"/>
    </source>
</evidence>
<evidence type="ECO:0000256" key="2">
    <source>
        <dbReference type="SAM" id="SignalP"/>
    </source>
</evidence>
<dbReference type="InterPro" id="IPR011047">
    <property type="entry name" value="Quinoprotein_ADH-like_sf"/>
</dbReference>
<dbReference type="InterPro" id="IPR018391">
    <property type="entry name" value="PQQ_b-propeller_rpt"/>
</dbReference>
<dbReference type="RefSeq" id="WP_218934242.1">
    <property type="nucleotide sequence ID" value="NZ_CP036261.1"/>
</dbReference>
<dbReference type="EMBL" id="CP036261">
    <property type="protein sequence ID" value="QDS89583.1"/>
    <property type="molecule type" value="Genomic_DNA"/>
</dbReference>
<dbReference type="KEGG" id="ruv:EC9_37830"/>
<feature type="chain" id="PRO_5022246058" evidence="2">
    <location>
        <begin position="25"/>
        <end position="531"/>
    </location>
</feature>
<dbReference type="PANTHER" id="PTHR34512:SF30">
    <property type="entry name" value="OUTER MEMBRANE PROTEIN ASSEMBLY FACTOR BAMB"/>
    <property type="match status" value="1"/>
</dbReference>
<accession>A0A517M3Y3</accession>
<keyword evidence="5" id="KW-1185">Reference proteome</keyword>
<feature type="domain" description="Pyrrolo-quinoline quinone repeat" evidence="3">
    <location>
        <begin position="286"/>
        <end position="401"/>
    </location>
</feature>
<gene>
    <name evidence="4" type="ORF">EC9_37830</name>
</gene>
<feature type="compositionally biased region" description="Low complexity" evidence="1">
    <location>
        <begin position="490"/>
        <end position="512"/>
    </location>
</feature>
<feature type="compositionally biased region" description="Low complexity" evidence="1">
    <location>
        <begin position="453"/>
        <end position="482"/>
    </location>
</feature>
<dbReference type="InterPro" id="IPR015943">
    <property type="entry name" value="WD40/YVTN_repeat-like_dom_sf"/>
</dbReference>
<dbReference type="PANTHER" id="PTHR34512">
    <property type="entry name" value="CELL SURFACE PROTEIN"/>
    <property type="match status" value="1"/>
</dbReference>
<reference evidence="4 5" key="1">
    <citation type="submission" date="2019-02" db="EMBL/GenBank/DDBJ databases">
        <title>Deep-cultivation of Planctomycetes and their phenomic and genomic characterization uncovers novel biology.</title>
        <authorList>
            <person name="Wiegand S."/>
            <person name="Jogler M."/>
            <person name="Boedeker C."/>
            <person name="Pinto D."/>
            <person name="Vollmers J."/>
            <person name="Rivas-Marin E."/>
            <person name="Kohn T."/>
            <person name="Peeters S.H."/>
            <person name="Heuer A."/>
            <person name="Rast P."/>
            <person name="Oberbeckmann S."/>
            <person name="Bunk B."/>
            <person name="Jeske O."/>
            <person name="Meyerdierks A."/>
            <person name="Storesund J.E."/>
            <person name="Kallscheuer N."/>
            <person name="Luecker S."/>
            <person name="Lage O.M."/>
            <person name="Pohl T."/>
            <person name="Merkel B.J."/>
            <person name="Hornburger P."/>
            <person name="Mueller R.-W."/>
            <person name="Bruemmer F."/>
            <person name="Labrenz M."/>
            <person name="Spormann A.M."/>
            <person name="Op den Camp H."/>
            <person name="Overmann J."/>
            <person name="Amann R."/>
            <person name="Jetten M.S.M."/>
            <person name="Mascher T."/>
            <person name="Medema M.H."/>
            <person name="Devos D.P."/>
            <person name="Kaster A.-K."/>
            <person name="Ovreas L."/>
            <person name="Rohde M."/>
            <person name="Galperin M.Y."/>
            <person name="Jogler C."/>
        </authorList>
    </citation>
    <scope>NUCLEOTIDE SEQUENCE [LARGE SCALE GENOMIC DNA]</scope>
    <source>
        <strain evidence="4 5">EC9</strain>
    </source>
</reference>
<dbReference type="SUPFAM" id="SSF50998">
    <property type="entry name" value="Quinoprotein alcohol dehydrogenase-like"/>
    <property type="match status" value="1"/>
</dbReference>
<proteinExistence type="predicted"/>
<name>A0A517M3Y3_9BACT</name>
<dbReference type="SMART" id="SM00564">
    <property type="entry name" value="PQQ"/>
    <property type="match status" value="3"/>
</dbReference>
<sequence precursor="true">MNFSYRKPALPCLAFLLLTSFATAADPSVLSPHEATHLGLEQAWGKTLQAGSGFGRLVDITLHVDETRSRKYIDIFDGDQLVWRTPTDRLDPVRGRPMGEEAVRKAAERELIFLKARGIKGEIREKVVPQIWLYALGTDGTVQALDAETGETIWVERAGDPRQPKFSLGVDDDYVSFLCGATLIQLNAVTGGLVNTEPCKTVPMGGATIVGQYVMNPSTTGIEGHFLEDITEPPYLSMTSGHAIAKPRRFPKADMLVWPTSNELVYCMEVTATPSEMFQIQTTGNVNGRVETVGEDRIYFSTAGGHVHGFKVTRIATPLWQYSTGEPMVGDVIALDKNVYATSSYGNLYAFDAASGQLAWKNPASRVEEVLGSIGDALIVRDSSNHLTVINALNGSRAATALQSTLHRTIVNRGTDRIYLVSDTGFVQCLRPIGRELPDVKLAIEFKTETESSEPSKPAAPKPSNDNPFGAPAPGGADPFGAPAGGGDPFGAPAGGADPFGAPAGGADPFGAPAGGGAMDNADPFGAANPF</sequence>
<evidence type="ECO:0000259" key="3">
    <source>
        <dbReference type="Pfam" id="PF13360"/>
    </source>
</evidence>
<organism evidence="4 5">
    <name type="scientific">Rosistilla ulvae</name>
    <dbReference type="NCBI Taxonomy" id="1930277"/>
    <lineage>
        <taxon>Bacteria</taxon>
        <taxon>Pseudomonadati</taxon>
        <taxon>Planctomycetota</taxon>
        <taxon>Planctomycetia</taxon>
        <taxon>Pirellulales</taxon>
        <taxon>Pirellulaceae</taxon>
        <taxon>Rosistilla</taxon>
    </lineage>
</organism>
<protein>
    <submittedName>
        <fullName evidence="4">Outer membrane biogenesis protein BamB</fullName>
    </submittedName>
</protein>
<dbReference type="AlphaFoldDB" id="A0A517M3Y3"/>
<keyword evidence="2" id="KW-0732">Signal</keyword>
<dbReference type="InterPro" id="IPR002372">
    <property type="entry name" value="PQQ_rpt_dom"/>
</dbReference>
<evidence type="ECO:0000256" key="1">
    <source>
        <dbReference type="SAM" id="MobiDB-lite"/>
    </source>
</evidence>
<dbReference type="Pfam" id="PF13360">
    <property type="entry name" value="PQQ_2"/>
    <property type="match status" value="2"/>
</dbReference>
<evidence type="ECO:0000313" key="5">
    <source>
        <dbReference type="Proteomes" id="UP000319557"/>
    </source>
</evidence>
<feature type="region of interest" description="Disordered" evidence="1">
    <location>
        <begin position="448"/>
        <end position="531"/>
    </location>
</feature>
<feature type="signal peptide" evidence="2">
    <location>
        <begin position="1"/>
        <end position="24"/>
    </location>
</feature>
<dbReference type="Gene3D" id="2.130.10.10">
    <property type="entry name" value="YVTN repeat-like/Quinoprotein amine dehydrogenase"/>
    <property type="match status" value="2"/>
</dbReference>
<dbReference type="Proteomes" id="UP000319557">
    <property type="component" value="Chromosome"/>
</dbReference>
<feature type="domain" description="Pyrrolo-quinoline quinone repeat" evidence="3">
    <location>
        <begin position="133"/>
        <end position="204"/>
    </location>
</feature>